<dbReference type="HOGENOM" id="CLU_3117180_0_0_7"/>
<dbReference type="Proteomes" id="UP000003676">
    <property type="component" value="Unassembled WGS sequence"/>
</dbReference>
<evidence type="ECO:0000313" key="2">
    <source>
        <dbReference type="Proteomes" id="UP000003676"/>
    </source>
</evidence>
<organism evidence="1 2">
    <name type="scientific">Desulfovibrio piger ATCC 29098</name>
    <dbReference type="NCBI Taxonomy" id="411464"/>
    <lineage>
        <taxon>Bacteria</taxon>
        <taxon>Pseudomonadati</taxon>
        <taxon>Thermodesulfobacteriota</taxon>
        <taxon>Desulfovibrionia</taxon>
        <taxon>Desulfovibrionales</taxon>
        <taxon>Desulfovibrionaceae</taxon>
        <taxon>Desulfovibrio</taxon>
    </lineage>
</organism>
<comment type="caution">
    <text evidence="1">The sequence shown here is derived from an EMBL/GenBank/DDBJ whole genome shotgun (WGS) entry which is preliminary data.</text>
</comment>
<dbReference type="AlphaFoldDB" id="B6WS96"/>
<proteinExistence type="predicted"/>
<reference evidence="1 2" key="1">
    <citation type="submission" date="2008-10" db="EMBL/GenBank/DDBJ databases">
        <title>Draft genome sequence of Desulvovibrio piger (ATCC 29098).</title>
        <authorList>
            <person name="Sudarsanam P."/>
            <person name="Ley R."/>
            <person name="Guruge J."/>
            <person name="Turnbaugh P.J."/>
            <person name="Mahowald M."/>
            <person name="Liep D."/>
            <person name="Gordon J."/>
        </authorList>
    </citation>
    <scope>NUCLEOTIDE SEQUENCE [LARGE SCALE GENOMIC DNA]</scope>
    <source>
        <strain evidence="1 2">ATCC 29098</strain>
    </source>
</reference>
<reference evidence="1 2" key="2">
    <citation type="submission" date="2008-10" db="EMBL/GenBank/DDBJ databases">
        <authorList>
            <person name="Fulton L."/>
            <person name="Clifton S."/>
            <person name="Fulton B."/>
            <person name="Xu J."/>
            <person name="Minx P."/>
            <person name="Pepin K.H."/>
            <person name="Johnson M."/>
            <person name="Bhonagiri V."/>
            <person name="Nash W.E."/>
            <person name="Mardis E.R."/>
            <person name="Wilson R.K."/>
        </authorList>
    </citation>
    <scope>NUCLEOTIDE SEQUENCE [LARGE SCALE GENOMIC DNA]</scope>
    <source>
        <strain evidence="1 2">ATCC 29098</strain>
    </source>
</reference>
<accession>B6WS96</accession>
<name>B6WS96_9BACT</name>
<protein>
    <submittedName>
        <fullName evidence="1">Uncharacterized protein</fullName>
    </submittedName>
</protein>
<evidence type="ECO:0000313" key="1">
    <source>
        <dbReference type="EMBL" id="EEB34254.1"/>
    </source>
</evidence>
<dbReference type="EMBL" id="ABXU01000026">
    <property type="protein sequence ID" value="EEB34254.1"/>
    <property type="molecule type" value="Genomic_DNA"/>
</dbReference>
<sequence>MVFMKNIRAKEEKNKRRGKTPDEMVFESRLKSICWQCVWMFIRGEKCFTM</sequence>
<gene>
    <name evidence="1" type="ORF">DESPIG_00942</name>
</gene>